<dbReference type="EMBL" id="JABTEG010000001">
    <property type="protein sequence ID" value="KAG4306060.1"/>
    <property type="molecule type" value="Genomic_DNA"/>
</dbReference>
<reference evidence="1 2" key="1">
    <citation type="journal article" date="2021" name="Commun. Biol.">
        <title>Genomic insights into the host specific adaptation of the Pneumocystis genus.</title>
        <authorList>
            <person name="Cisse O.H."/>
            <person name="Ma L."/>
            <person name="Dekker J.P."/>
            <person name="Khil P.P."/>
            <person name="Youn J.-H."/>
            <person name="Brenchley J.M."/>
            <person name="Blair R."/>
            <person name="Pahar B."/>
            <person name="Chabe M."/>
            <person name="Van Rompay K.K.A."/>
            <person name="Keesler R."/>
            <person name="Sukura A."/>
            <person name="Hirsch V."/>
            <person name="Kutty G."/>
            <person name="Liu Y."/>
            <person name="Peng L."/>
            <person name="Chen J."/>
            <person name="Song J."/>
            <person name="Weissenbacher-Lang C."/>
            <person name="Xu J."/>
            <person name="Upham N.S."/>
            <person name="Stajich J.E."/>
            <person name="Cuomo C.A."/>
            <person name="Cushion M.T."/>
            <person name="Kovacs J.A."/>
        </authorList>
    </citation>
    <scope>NUCLEOTIDE SEQUENCE [LARGE SCALE GENOMIC DNA]</scope>
    <source>
        <strain evidence="1 2">RABM</strain>
    </source>
</reference>
<accession>A0ACB7CFA6</accession>
<keyword evidence="2" id="KW-1185">Reference proteome</keyword>
<name>A0ACB7CFA6_9ASCO</name>
<gene>
    <name evidence="1" type="ORF">PORY_000048</name>
</gene>
<feature type="non-terminal residue" evidence="1">
    <location>
        <position position="1"/>
    </location>
</feature>
<proteinExistence type="predicted"/>
<evidence type="ECO:0000313" key="2">
    <source>
        <dbReference type="Proteomes" id="UP000768646"/>
    </source>
</evidence>
<comment type="caution">
    <text evidence="1">The sequence shown here is derived from an EMBL/GenBank/DDBJ whole genome shotgun (WGS) entry which is preliminary data.</text>
</comment>
<evidence type="ECO:0000313" key="1">
    <source>
        <dbReference type="EMBL" id="KAG4306060.1"/>
    </source>
</evidence>
<sequence>KMNTLILNENCKISKKLNPHTEDFLVLKKKCMKHIEIPILAIYPATIVLGTLFKLNNGTRQSYFSHSSNIFNVIFVKSGWFWTTVVFICHLSRVEYKNIFKACLRWFLVTLWWFFITQWFFGPSIMDRIFVWTGGSCKFYNLKLNKVNKDAIYSSTKCKLAGGKWTEGYDFSGHAFLLTHASLFLWSELLLTLNFYPKCAKQFQTMVVYTLLFLWWFMFLMTSCYFHTLIEKAIGLIIGYSTWASIYFFGFKCPIKKKILGFSN</sequence>
<dbReference type="Proteomes" id="UP000768646">
    <property type="component" value="Unassembled WGS sequence"/>
</dbReference>
<protein>
    <submittedName>
        <fullName evidence="1">Uncharacterized protein</fullName>
    </submittedName>
</protein>
<organism evidence="1 2">
    <name type="scientific">Pneumocystis oryctolagi</name>
    <dbReference type="NCBI Taxonomy" id="42067"/>
    <lineage>
        <taxon>Eukaryota</taxon>
        <taxon>Fungi</taxon>
        <taxon>Dikarya</taxon>
        <taxon>Ascomycota</taxon>
        <taxon>Taphrinomycotina</taxon>
        <taxon>Pneumocystomycetes</taxon>
        <taxon>Pneumocystaceae</taxon>
        <taxon>Pneumocystis</taxon>
    </lineage>
</organism>